<dbReference type="GO" id="GO:0061630">
    <property type="term" value="F:ubiquitin protein ligase activity"/>
    <property type="evidence" value="ECO:0007669"/>
    <property type="project" value="UniProtKB-EC"/>
</dbReference>
<evidence type="ECO:0000313" key="8">
    <source>
        <dbReference type="EMBL" id="KAA6334091.1"/>
    </source>
</evidence>
<comment type="caution">
    <text evidence="6">Lacks conserved residue(s) required for the propagation of feature annotation.</text>
</comment>
<comment type="pathway">
    <text evidence="2">Protein modification; protein ubiquitination.</text>
</comment>
<comment type="caution">
    <text evidence="8">The sequence shown here is derived from an EMBL/GenBank/DDBJ whole genome shotgun (WGS) entry which is preliminary data.</text>
</comment>
<sequence length="267" mass="30648">RLHVQQFQTNMQRELREQRRLLFIQGSQREFILRVDRSRLFASSYDALKDVDASLWALPLRVIFQGELGIDAGGLTREWLTNLISSALNVPSPSASTGRLQRLFSSSPDTGYRYSIVPSSSRELIERLPLYRFIGMVLGKAVLEQVPVPARFDRVVFKTLLGTTLDLTDIEGVDRELYEQLRHMEEDDSVNDWGLTFSLEEEEEQMVVDTPQVSVVNVENNNINNNNSTNANSLDLSTRRINSRQLPWMKSNLRCSRSSLCMFVWNC</sequence>
<evidence type="ECO:0000313" key="9">
    <source>
        <dbReference type="Proteomes" id="UP000324800"/>
    </source>
</evidence>
<dbReference type="PROSITE" id="PS50237">
    <property type="entry name" value="HECT"/>
    <property type="match status" value="1"/>
</dbReference>
<dbReference type="Gene3D" id="3.30.2160.10">
    <property type="entry name" value="Hect, E3 ligase catalytic domain"/>
    <property type="match status" value="1"/>
</dbReference>
<dbReference type="Proteomes" id="UP000324800">
    <property type="component" value="Unassembled WGS sequence"/>
</dbReference>
<dbReference type="Gene3D" id="3.90.1750.10">
    <property type="entry name" value="Hect, E3 ligase catalytic domains"/>
    <property type="match status" value="1"/>
</dbReference>
<accession>A0A5J4RML8</accession>
<dbReference type="SUPFAM" id="SSF56204">
    <property type="entry name" value="Hect, E3 ligase catalytic domain"/>
    <property type="match status" value="1"/>
</dbReference>
<dbReference type="InterPro" id="IPR035983">
    <property type="entry name" value="Hect_E3_ubiquitin_ligase"/>
</dbReference>
<dbReference type="EMBL" id="SNRW01042050">
    <property type="protein sequence ID" value="KAA6334091.1"/>
    <property type="molecule type" value="Genomic_DNA"/>
</dbReference>
<evidence type="ECO:0000256" key="1">
    <source>
        <dbReference type="ARBA" id="ARBA00000885"/>
    </source>
</evidence>
<dbReference type="InterPro" id="IPR000569">
    <property type="entry name" value="HECT_dom"/>
</dbReference>
<dbReference type="GO" id="GO:0016567">
    <property type="term" value="P:protein ubiquitination"/>
    <property type="evidence" value="ECO:0007669"/>
    <property type="project" value="TreeGrafter"/>
</dbReference>
<protein>
    <recommendedName>
        <fullName evidence="3">HECT-type E3 ubiquitin transferase</fullName>
        <ecNumber evidence="3">2.3.2.26</ecNumber>
    </recommendedName>
</protein>
<gene>
    <name evidence="8" type="ORF">EZS28_053099</name>
</gene>
<dbReference type="PANTHER" id="PTHR11254:SF444">
    <property type="entry name" value="HECT DOMAIN CONTAINING UBIQUITIN LIGASE"/>
    <property type="match status" value="1"/>
</dbReference>
<feature type="non-terminal residue" evidence="8">
    <location>
        <position position="1"/>
    </location>
</feature>
<evidence type="ECO:0000256" key="4">
    <source>
        <dbReference type="ARBA" id="ARBA00022679"/>
    </source>
</evidence>
<dbReference type="InterPro" id="IPR050409">
    <property type="entry name" value="E3_ubiq-protein_ligase"/>
</dbReference>
<dbReference type="AlphaFoldDB" id="A0A5J4RML8"/>
<evidence type="ECO:0000256" key="5">
    <source>
        <dbReference type="ARBA" id="ARBA00022786"/>
    </source>
</evidence>
<keyword evidence="5 6" id="KW-0833">Ubl conjugation pathway</keyword>
<dbReference type="EC" id="2.3.2.26" evidence="3"/>
<proteinExistence type="predicted"/>
<comment type="catalytic activity">
    <reaction evidence="1">
        <text>S-ubiquitinyl-[E2 ubiquitin-conjugating enzyme]-L-cysteine + [acceptor protein]-L-lysine = [E2 ubiquitin-conjugating enzyme]-L-cysteine + N(6)-ubiquitinyl-[acceptor protein]-L-lysine.</text>
        <dbReference type="EC" id="2.3.2.26"/>
    </reaction>
</comment>
<feature type="domain" description="HECT" evidence="7">
    <location>
        <begin position="51"/>
        <end position="198"/>
    </location>
</feature>
<reference evidence="8 9" key="1">
    <citation type="submission" date="2019-03" db="EMBL/GenBank/DDBJ databases">
        <title>Single cell metagenomics reveals metabolic interactions within the superorganism composed of flagellate Streblomastix strix and complex community of Bacteroidetes bacteria on its surface.</title>
        <authorList>
            <person name="Treitli S.C."/>
            <person name="Kolisko M."/>
            <person name="Husnik F."/>
            <person name="Keeling P."/>
            <person name="Hampl V."/>
        </authorList>
    </citation>
    <scope>NUCLEOTIDE SEQUENCE [LARGE SCALE GENOMIC DNA]</scope>
    <source>
        <strain evidence="8">ST1C</strain>
    </source>
</reference>
<evidence type="ECO:0000256" key="3">
    <source>
        <dbReference type="ARBA" id="ARBA00012485"/>
    </source>
</evidence>
<dbReference type="PANTHER" id="PTHR11254">
    <property type="entry name" value="HECT DOMAIN UBIQUITIN-PROTEIN LIGASE"/>
    <property type="match status" value="1"/>
</dbReference>
<evidence type="ECO:0000256" key="6">
    <source>
        <dbReference type="PROSITE-ProRule" id="PRU00104"/>
    </source>
</evidence>
<organism evidence="8 9">
    <name type="scientific">Streblomastix strix</name>
    <dbReference type="NCBI Taxonomy" id="222440"/>
    <lineage>
        <taxon>Eukaryota</taxon>
        <taxon>Metamonada</taxon>
        <taxon>Preaxostyla</taxon>
        <taxon>Oxymonadida</taxon>
        <taxon>Streblomastigidae</taxon>
        <taxon>Streblomastix</taxon>
    </lineage>
</organism>
<dbReference type="OrthoDB" id="8068875at2759"/>
<dbReference type="Pfam" id="PF00632">
    <property type="entry name" value="HECT"/>
    <property type="match status" value="1"/>
</dbReference>
<name>A0A5J4RML8_9EUKA</name>
<keyword evidence="4" id="KW-0808">Transferase</keyword>
<evidence type="ECO:0000256" key="2">
    <source>
        <dbReference type="ARBA" id="ARBA00004906"/>
    </source>
</evidence>
<dbReference type="SMART" id="SM00119">
    <property type="entry name" value="HECTc"/>
    <property type="match status" value="1"/>
</dbReference>
<evidence type="ECO:0000259" key="7">
    <source>
        <dbReference type="PROSITE" id="PS50237"/>
    </source>
</evidence>
<dbReference type="GO" id="GO:0005737">
    <property type="term" value="C:cytoplasm"/>
    <property type="evidence" value="ECO:0007669"/>
    <property type="project" value="TreeGrafter"/>
</dbReference>
<dbReference type="GO" id="GO:0006511">
    <property type="term" value="P:ubiquitin-dependent protein catabolic process"/>
    <property type="evidence" value="ECO:0007669"/>
    <property type="project" value="TreeGrafter"/>
</dbReference>